<reference evidence="2 3" key="1">
    <citation type="submission" date="2011-02" db="EMBL/GenBank/DDBJ databases">
        <title>The Genome Sequence of Sphaeroforma arctica JP610.</title>
        <authorList>
            <consortium name="The Broad Institute Genome Sequencing Platform"/>
            <person name="Russ C."/>
            <person name="Cuomo C."/>
            <person name="Young S.K."/>
            <person name="Zeng Q."/>
            <person name="Gargeya S."/>
            <person name="Alvarado L."/>
            <person name="Berlin A."/>
            <person name="Chapman S.B."/>
            <person name="Chen Z."/>
            <person name="Freedman E."/>
            <person name="Gellesch M."/>
            <person name="Goldberg J."/>
            <person name="Griggs A."/>
            <person name="Gujja S."/>
            <person name="Heilman E."/>
            <person name="Heiman D."/>
            <person name="Howarth C."/>
            <person name="Mehta T."/>
            <person name="Neiman D."/>
            <person name="Pearson M."/>
            <person name="Roberts A."/>
            <person name="Saif S."/>
            <person name="Shea T."/>
            <person name="Shenoy N."/>
            <person name="Sisk P."/>
            <person name="Stolte C."/>
            <person name="Sykes S."/>
            <person name="White J."/>
            <person name="Yandava C."/>
            <person name="Burger G."/>
            <person name="Gray M.W."/>
            <person name="Holland P.W.H."/>
            <person name="King N."/>
            <person name="Lang F.B.F."/>
            <person name="Roger A.J."/>
            <person name="Ruiz-Trillo I."/>
            <person name="Haas B."/>
            <person name="Nusbaum C."/>
            <person name="Birren B."/>
        </authorList>
    </citation>
    <scope>NUCLEOTIDE SEQUENCE [LARGE SCALE GENOMIC DNA]</scope>
    <source>
        <strain evidence="2 3">JP610</strain>
    </source>
</reference>
<feature type="non-terminal residue" evidence="2">
    <location>
        <position position="1"/>
    </location>
</feature>
<evidence type="ECO:0000256" key="1">
    <source>
        <dbReference type="SAM" id="MobiDB-lite"/>
    </source>
</evidence>
<keyword evidence="3" id="KW-1185">Reference proteome</keyword>
<feature type="region of interest" description="Disordered" evidence="1">
    <location>
        <begin position="1"/>
        <end position="109"/>
    </location>
</feature>
<protein>
    <submittedName>
        <fullName evidence="2">Uncharacterized protein</fullName>
    </submittedName>
</protein>
<organism evidence="2 3">
    <name type="scientific">Sphaeroforma arctica JP610</name>
    <dbReference type="NCBI Taxonomy" id="667725"/>
    <lineage>
        <taxon>Eukaryota</taxon>
        <taxon>Ichthyosporea</taxon>
        <taxon>Ichthyophonida</taxon>
        <taxon>Sphaeroforma</taxon>
    </lineage>
</organism>
<sequence length="215" mass="22634">LPKNGTASGTSTATATKKTKRPEIPAVAKYIPEKSKPVLLDKKGPTKKDPGAVSINSTHAPNRTSGAPSASTATATNPTTPQASRGNVVSTAPTTPAANRSRRKHVTRDEDALLEQRIYDTLSGSYVSGACPFLGAKDRTALRPTPSYTAPPTTARVPVGVRSVLVGERFSHSGSVLPACITYGLVTSVRGNKQQQHAHNTIITLHCPQPNKHNT</sequence>
<dbReference type="RefSeq" id="XP_014145575.1">
    <property type="nucleotide sequence ID" value="XM_014290100.1"/>
</dbReference>
<gene>
    <name evidence="2" type="ORF">SARC_15788</name>
</gene>
<feature type="compositionally biased region" description="Polar residues" evidence="1">
    <location>
        <begin position="85"/>
        <end position="98"/>
    </location>
</feature>
<name>A0A0L0F694_9EUKA</name>
<evidence type="ECO:0000313" key="3">
    <source>
        <dbReference type="Proteomes" id="UP000054560"/>
    </source>
</evidence>
<feature type="compositionally biased region" description="Low complexity" evidence="1">
    <location>
        <begin position="1"/>
        <end position="16"/>
    </location>
</feature>
<dbReference type="EMBL" id="KQ248331">
    <property type="protein sequence ID" value="KNC71673.1"/>
    <property type="molecule type" value="Genomic_DNA"/>
</dbReference>
<feature type="compositionally biased region" description="Basic and acidic residues" evidence="1">
    <location>
        <begin position="31"/>
        <end position="50"/>
    </location>
</feature>
<dbReference type="Proteomes" id="UP000054560">
    <property type="component" value="Unassembled WGS sequence"/>
</dbReference>
<dbReference type="AlphaFoldDB" id="A0A0L0F694"/>
<dbReference type="GeneID" id="25916292"/>
<proteinExistence type="predicted"/>
<feature type="compositionally biased region" description="Low complexity" evidence="1">
    <location>
        <begin position="64"/>
        <end position="84"/>
    </location>
</feature>
<evidence type="ECO:0000313" key="2">
    <source>
        <dbReference type="EMBL" id="KNC71673.1"/>
    </source>
</evidence>
<accession>A0A0L0F694</accession>
<feature type="compositionally biased region" description="Polar residues" evidence="1">
    <location>
        <begin position="54"/>
        <end position="63"/>
    </location>
</feature>